<protein>
    <recommendedName>
        <fullName evidence="4">DUF4219 domain-containing protein</fullName>
    </recommendedName>
</protein>
<dbReference type="Pfam" id="PF14223">
    <property type="entry name" value="Retrotran_gag_2"/>
    <property type="match status" value="1"/>
</dbReference>
<dbReference type="PANTHER" id="PTHR34676">
    <property type="entry name" value="DUF4219 DOMAIN-CONTAINING PROTEIN-RELATED"/>
    <property type="match status" value="1"/>
</dbReference>
<dbReference type="InParanoid" id="A0A0R0J2J6"/>
<dbReference type="Gramene" id="KRH48762">
    <property type="protein sequence ID" value="KRH48762"/>
    <property type="gene ID" value="GLYMA_07G110800"/>
</dbReference>
<dbReference type="EMBL" id="CM000840">
    <property type="protein sequence ID" value="KRH48762.1"/>
    <property type="molecule type" value="Genomic_DNA"/>
</dbReference>
<organism evidence="1">
    <name type="scientific">Glycine max</name>
    <name type="common">Soybean</name>
    <name type="synonym">Glycine hispida</name>
    <dbReference type="NCBI Taxonomy" id="3847"/>
    <lineage>
        <taxon>Eukaryota</taxon>
        <taxon>Viridiplantae</taxon>
        <taxon>Streptophyta</taxon>
        <taxon>Embryophyta</taxon>
        <taxon>Tracheophyta</taxon>
        <taxon>Spermatophyta</taxon>
        <taxon>Magnoliopsida</taxon>
        <taxon>eudicotyledons</taxon>
        <taxon>Gunneridae</taxon>
        <taxon>Pentapetalae</taxon>
        <taxon>rosids</taxon>
        <taxon>fabids</taxon>
        <taxon>Fabales</taxon>
        <taxon>Fabaceae</taxon>
        <taxon>Papilionoideae</taxon>
        <taxon>50 kb inversion clade</taxon>
        <taxon>NPAAA clade</taxon>
        <taxon>indigoferoid/millettioid clade</taxon>
        <taxon>Phaseoleae</taxon>
        <taxon>Glycine</taxon>
        <taxon>Glycine subgen. Soja</taxon>
    </lineage>
</organism>
<evidence type="ECO:0000313" key="1">
    <source>
        <dbReference type="EMBL" id="KRH48762.1"/>
    </source>
</evidence>
<dbReference type="PANTHER" id="PTHR34676:SF27">
    <property type="entry name" value="ASPARTYL-TRNA SYNTHETASE"/>
    <property type="match status" value="1"/>
</dbReference>
<keyword evidence="3" id="KW-1185">Reference proteome</keyword>
<dbReference type="AlphaFoldDB" id="A0A0R0J2J6"/>
<gene>
    <name evidence="1" type="ORF">GLYMA_07G110800</name>
</gene>
<reference evidence="1" key="3">
    <citation type="submission" date="2018-07" db="EMBL/GenBank/DDBJ databases">
        <title>WGS assembly of Glycine max.</title>
        <authorList>
            <person name="Schmutz J."/>
            <person name="Cannon S."/>
            <person name="Schlueter J."/>
            <person name="Ma J."/>
            <person name="Mitros T."/>
            <person name="Nelson W."/>
            <person name="Hyten D."/>
            <person name="Song Q."/>
            <person name="Thelen J."/>
            <person name="Cheng J."/>
            <person name="Xu D."/>
            <person name="Hellsten U."/>
            <person name="May G."/>
            <person name="Yu Y."/>
            <person name="Sakurai T."/>
            <person name="Umezawa T."/>
            <person name="Bhattacharyya M."/>
            <person name="Sandhu D."/>
            <person name="Valliyodan B."/>
            <person name="Lindquist E."/>
            <person name="Peto M."/>
            <person name="Grant D."/>
            <person name="Shu S."/>
            <person name="Goodstein D."/>
            <person name="Barry K."/>
            <person name="Futrell-Griggs M."/>
            <person name="Abernathy B."/>
            <person name="Du J."/>
            <person name="Tian Z."/>
            <person name="Zhu L."/>
            <person name="Gill N."/>
            <person name="Joshi T."/>
            <person name="Libault M."/>
            <person name="Sethuraman A."/>
            <person name="Zhang X."/>
            <person name="Shinozaki K."/>
            <person name="Nguyen H."/>
            <person name="Wing R."/>
            <person name="Cregan P."/>
            <person name="Specht J."/>
            <person name="Grimwood J."/>
            <person name="Rokhsar D."/>
            <person name="Stacey G."/>
            <person name="Shoemaker R."/>
            <person name="Jackson S."/>
        </authorList>
    </citation>
    <scope>NUCLEOTIDE SEQUENCE</scope>
    <source>
        <tissue evidence="1">Callus</tissue>
    </source>
</reference>
<reference evidence="2" key="2">
    <citation type="submission" date="2018-02" db="UniProtKB">
        <authorList>
            <consortium name="EnsemblPlants"/>
        </authorList>
    </citation>
    <scope>IDENTIFICATION</scope>
    <source>
        <strain evidence="2">Williams 82</strain>
    </source>
</reference>
<accession>A0A0R0J2J6</accession>
<dbReference type="Proteomes" id="UP000008827">
    <property type="component" value="Chromosome 7"/>
</dbReference>
<reference evidence="1 2" key="1">
    <citation type="journal article" date="2010" name="Nature">
        <title>Genome sequence of the palaeopolyploid soybean.</title>
        <authorList>
            <person name="Schmutz J."/>
            <person name="Cannon S.B."/>
            <person name="Schlueter J."/>
            <person name="Ma J."/>
            <person name="Mitros T."/>
            <person name="Nelson W."/>
            <person name="Hyten D.L."/>
            <person name="Song Q."/>
            <person name="Thelen J.J."/>
            <person name="Cheng J."/>
            <person name="Xu D."/>
            <person name="Hellsten U."/>
            <person name="May G.D."/>
            <person name="Yu Y."/>
            <person name="Sakurai T."/>
            <person name="Umezawa T."/>
            <person name="Bhattacharyya M.K."/>
            <person name="Sandhu D."/>
            <person name="Valliyodan B."/>
            <person name="Lindquist E."/>
            <person name="Peto M."/>
            <person name="Grant D."/>
            <person name="Shu S."/>
            <person name="Goodstein D."/>
            <person name="Barry K."/>
            <person name="Futrell-Griggs M."/>
            <person name="Abernathy B."/>
            <person name="Du J."/>
            <person name="Tian Z."/>
            <person name="Zhu L."/>
            <person name="Gill N."/>
            <person name="Joshi T."/>
            <person name="Libault M."/>
            <person name="Sethuraman A."/>
            <person name="Zhang X.-C."/>
            <person name="Shinozaki K."/>
            <person name="Nguyen H.T."/>
            <person name="Wing R.A."/>
            <person name="Cregan P."/>
            <person name="Specht J."/>
            <person name="Grimwood J."/>
            <person name="Rokhsar D."/>
            <person name="Stacey G."/>
            <person name="Shoemaker R.C."/>
            <person name="Jackson S.A."/>
        </authorList>
    </citation>
    <scope>NUCLEOTIDE SEQUENCE</scope>
    <source>
        <strain evidence="2">cv. Williams 82</strain>
        <tissue evidence="1">Callus</tissue>
    </source>
</reference>
<name>A0A0R0J2J6_SOYBN</name>
<sequence>MMEEGFDVNKTPMFKRANYDYWKEMMIAFFESAHIDMWDVVEKDNHILLDDQKNEILRDKWMDDHKSKFLLNSRARNTMLCALSQYEYSKVKCNKLSFLTHKYELFSMEEGEDIQTMFGRFQTILNKLRSLGRHYDNYDHFDKILQSLSRKRRTQVTTLRAIKNLDSMTLEELFGILKFHKQELAQDEGTKKRKSLALTVQ</sequence>
<dbReference type="STRING" id="3847.A0A0R0J2J6"/>
<evidence type="ECO:0000313" key="3">
    <source>
        <dbReference type="Proteomes" id="UP000008827"/>
    </source>
</evidence>
<proteinExistence type="predicted"/>
<evidence type="ECO:0000313" key="2">
    <source>
        <dbReference type="EnsemblPlants" id="KRH48762"/>
    </source>
</evidence>
<evidence type="ECO:0008006" key="4">
    <source>
        <dbReference type="Google" id="ProtNLM"/>
    </source>
</evidence>
<dbReference type="EnsemblPlants" id="KRH48762">
    <property type="protein sequence ID" value="KRH48762"/>
    <property type="gene ID" value="GLYMA_07G110800"/>
</dbReference>